<reference evidence="3 4" key="1">
    <citation type="submission" date="2018-07" db="EMBL/GenBank/DDBJ databases">
        <title>Streptomyces species from bats.</title>
        <authorList>
            <person name="Dunlap C."/>
        </authorList>
    </citation>
    <scope>NUCLEOTIDE SEQUENCE [LARGE SCALE GENOMIC DNA]</scope>
    <source>
        <strain evidence="3 4">AC230</strain>
    </source>
</reference>
<protein>
    <recommendedName>
        <fullName evidence="5">Integral membrane protein</fullName>
    </recommendedName>
</protein>
<feature type="transmembrane region" description="Helical" evidence="1">
    <location>
        <begin position="177"/>
        <end position="196"/>
    </location>
</feature>
<keyword evidence="4" id="KW-1185">Reference proteome</keyword>
<sequence>MASRVLSALSTTLIVLLAVLTPVSAVAAWSDLEIGDTGRFVATMAPLDADPHVQRAVADRITDEVMAEVKVGPLQQAVRNLLHDAVLSFATTDAFKNAWRTAVRAAHSAAQQVLSSGGDTVTIDLAPITEEVKKQLMADNVPFSDRIPVRHADDITVLEANGLGVWRDVAQWLRAAGIWPAAGTVVAAVAAVLFAGRGGRARALIGVGSACAIGAGLLVVAVAVARGSILADLPDDGDRAAARAIYDALTMSLRTAAWSLLAAGLVLAVGTWATGRLRGTWHARTRSSGG</sequence>
<feature type="chain" id="PRO_5016770897" description="Integral membrane protein" evidence="2">
    <location>
        <begin position="28"/>
        <end position="290"/>
    </location>
</feature>
<feature type="transmembrane region" description="Helical" evidence="1">
    <location>
        <begin position="256"/>
        <end position="275"/>
    </location>
</feature>
<evidence type="ECO:0000313" key="3">
    <source>
        <dbReference type="EMBL" id="RDG35894.1"/>
    </source>
</evidence>
<evidence type="ECO:0000313" key="4">
    <source>
        <dbReference type="Proteomes" id="UP000253741"/>
    </source>
</evidence>
<dbReference type="AlphaFoldDB" id="A0A370B709"/>
<keyword evidence="1" id="KW-0472">Membrane</keyword>
<organism evidence="3 4">
    <name type="scientific">Streptomyces corynorhini</name>
    <dbReference type="NCBI Taxonomy" id="2282652"/>
    <lineage>
        <taxon>Bacteria</taxon>
        <taxon>Bacillati</taxon>
        <taxon>Actinomycetota</taxon>
        <taxon>Actinomycetes</taxon>
        <taxon>Kitasatosporales</taxon>
        <taxon>Streptomycetaceae</taxon>
        <taxon>Streptomyces</taxon>
    </lineage>
</organism>
<gene>
    <name evidence="3" type="ORF">DVH02_22850</name>
</gene>
<evidence type="ECO:0000256" key="1">
    <source>
        <dbReference type="SAM" id="Phobius"/>
    </source>
</evidence>
<evidence type="ECO:0000256" key="2">
    <source>
        <dbReference type="SAM" id="SignalP"/>
    </source>
</evidence>
<dbReference type="Proteomes" id="UP000253741">
    <property type="component" value="Unassembled WGS sequence"/>
</dbReference>
<dbReference type="RefSeq" id="WP_114625697.1">
    <property type="nucleotide sequence ID" value="NZ_QQNA01000190.1"/>
</dbReference>
<keyword evidence="1" id="KW-0812">Transmembrane</keyword>
<accession>A0A370B709</accession>
<evidence type="ECO:0008006" key="5">
    <source>
        <dbReference type="Google" id="ProtNLM"/>
    </source>
</evidence>
<keyword evidence="2" id="KW-0732">Signal</keyword>
<dbReference type="EMBL" id="QQNA01000190">
    <property type="protein sequence ID" value="RDG35894.1"/>
    <property type="molecule type" value="Genomic_DNA"/>
</dbReference>
<dbReference type="OrthoDB" id="4350291at2"/>
<feature type="transmembrane region" description="Helical" evidence="1">
    <location>
        <begin position="203"/>
        <end position="225"/>
    </location>
</feature>
<feature type="signal peptide" evidence="2">
    <location>
        <begin position="1"/>
        <end position="27"/>
    </location>
</feature>
<name>A0A370B709_9ACTN</name>
<comment type="caution">
    <text evidence="3">The sequence shown here is derived from an EMBL/GenBank/DDBJ whole genome shotgun (WGS) entry which is preliminary data.</text>
</comment>
<keyword evidence="1" id="KW-1133">Transmembrane helix</keyword>
<proteinExistence type="predicted"/>